<keyword evidence="4" id="KW-0285">Flavoprotein</keyword>
<comment type="similarity">
    <text evidence="2">Belongs to the RBOH (TC 5.B.1.3) family.</text>
</comment>
<evidence type="ECO:0008006" key="19">
    <source>
        <dbReference type="Google" id="ProtNLM"/>
    </source>
</evidence>
<keyword evidence="6" id="KW-0479">Metal-binding</keyword>
<reference evidence="17" key="1">
    <citation type="submission" date="2019-03" db="EMBL/GenBank/DDBJ databases">
        <title>WGS assembly of Setaria viridis.</title>
        <authorList>
            <person name="Huang P."/>
            <person name="Jenkins J."/>
            <person name="Grimwood J."/>
            <person name="Barry K."/>
            <person name="Healey A."/>
            <person name="Mamidi S."/>
            <person name="Sreedasyam A."/>
            <person name="Shu S."/>
            <person name="Feldman M."/>
            <person name="Wu J."/>
            <person name="Yu Y."/>
            <person name="Chen C."/>
            <person name="Johnson J."/>
            <person name="Rokhsar D."/>
            <person name="Baxter I."/>
            <person name="Schmutz J."/>
            <person name="Brutnell T."/>
            <person name="Kellogg E."/>
        </authorList>
    </citation>
    <scope>NUCLEOTIDE SEQUENCE [LARGE SCALE GENOMIC DNA]</scope>
</reference>
<dbReference type="Pfam" id="PF01794">
    <property type="entry name" value="Ferric_reduct"/>
    <property type="match status" value="1"/>
</dbReference>
<gene>
    <name evidence="17" type="ORF">SEVIR_6G176500v2</name>
</gene>
<protein>
    <recommendedName>
        <fullName evidence="19">FAD-binding FR-type domain-containing protein</fullName>
    </recommendedName>
</protein>
<evidence type="ECO:0000256" key="13">
    <source>
        <dbReference type="SAM" id="MobiDB-lite"/>
    </source>
</evidence>
<dbReference type="CDD" id="cd00051">
    <property type="entry name" value="EFh"/>
    <property type="match status" value="1"/>
</dbReference>
<dbReference type="FunFam" id="3.40.50.80:FF:000028">
    <property type="entry name" value="Respiratory burst oxidase protein E"/>
    <property type="match status" value="1"/>
</dbReference>
<evidence type="ECO:0000256" key="10">
    <source>
        <dbReference type="ARBA" id="ARBA00022989"/>
    </source>
</evidence>
<dbReference type="GO" id="GO:0016174">
    <property type="term" value="F:NAD(P)H oxidase H2O2-forming activity"/>
    <property type="evidence" value="ECO:0007669"/>
    <property type="project" value="TreeGrafter"/>
</dbReference>
<sequence length="1103" mass="121727">MKYVDGGPCHTTPTVCLLLSGPVGSVHGSAHRIPTTGRGAQRPAEQYTTPTLPLASSRLSSRQAGDHLIEHEQGEAKQSRGEQRGYAAKTAGASGSVAAMWAPSRGSSSGSGRRTWRRRIVDYLADDQTDASDNESFITAHSDELGFGAASVSSAAGGGGGVGGGGAEGMLPAFLADQGDLVEVMLELDEESMVVRSVTPTAAALYGPTSLAAGASARTPDGARSLSRCSSTSSRIRRKFAWLRSPSPSPSQRHPVPASAASDQQAVREAALAARERRRVQARLNRSRSGARRALKGLRFISRTTGDDAAGGGDLWRRVEERFNALARDGLLARDDFGDCIGMKDSKDFAVGIFDALARRRRQNLERISKEELYDFWLQISDQSFDARLQIFFDMVDTNVDGRITREEVQELIVLSASANKLAKLKEQAEEYASLIMEELDPENLGYIELWQLEALLLQRDAYMTYSRPMSSGSAGQWSQGLSAGAGAGAGAGGQQRDGVASQVRRRLSPRRAAARARVAAAEGWRRAWVLALWLAAMAALFTWRFVQYRRSSAFRVMGYCLPTAKGAAETLKLNMALVLLPVCRNTLTWLRSTWARFFVPFDDSIAFHKIIATAIALGICLHAGNHLACDFPRLIASGPDEYRLVARFFGRDKPTYRALLAGAEGVTGIVMVTLMAVSFTLATRPFRKREEMAKGAAAAAAGGGGRRLLRWSFPLGHLAGFNAFWYSHHLLIVVYLLLLVHGWFMFLVDRWYQRTTWMYISVPLVLYVGERTLRAFRSKAYAVKILKVCLLPGNVLTITMSKPYGFRYRSGQYIFLQCPTISPFEWHPFSITSAPGDDYISVHIQTRGDWTQELKRIFVENYFTPCVPIRAAFGELGAAEQKSPPRLLVDGPYGAPAQDFRNYDVLLLVGLGIGATPFISILRDLLNNIKLADELMDLAMETSKSEDSANSLSTASSSNKRRAYRTSCAHFYWVTREPGSFEWFKGVMNEVAEMDKKGVIELHNYLTSVYEERDARTTLLSMVQALNHAKHGVDIVSGTRVRTHFARPNWKEVFARIASKHPNSTVGVFYCGRPTLAKELKKLSLDMSHKTGTRFDFHKEYF</sequence>
<feature type="region of interest" description="Disordered" evidence="13">
    <location>
        <begin position="212"/>
        <end position="265"/>
    </location>
</feature>
<keyword evidence="18" id="KW-1185">Reference proteome</keyword>
<evidence type="ECO:0000256" key="12">
    <source>
        <dbReference type="ARBA" id="ARBA00023136"/>
    </source>
</evidence>
<dbReference type="PRINTS" id="PR00466">
    <property type="entry name" value="GP91PHOX"/>
</dbReference>
<dbReference type="GO" id="GO:0004601">
    <property type="term" value="F:peroxidase activity"/>
    <property type="evidence" value="ECO:0007669"/>
    <property type="project" value="UniProtKB-KW"/>
</dbReference>
<organism evidence="17 18">
    <name type="scientific">Setaria viridis</name>
    <name type="common">Green bristlegrass</name>
    <name type="synonym">Setaria italica subsp. viridis</name>
    <dbReference type="NCBI Taxonomy" id="4556"/>
    <lineage>
        <taxon>Eukaryota</taxon>
        <taxon>Viridiplantae</taxon>
        <taxon>Streptophyta</taxon>
        <taxon>Embryophyta</taxon>
        <taxon>Tracheophyta</taxon>
        <taxon>Spermatophyta</taxon>
        <taxon>Magnoliopsida</taxon>
        <taxon>Liliopsida</taxon>
        <taxon>Poales</taxon>
        <taxon>Poaceae</taxon>
        <taxon>PACMAD clade</taxon>
        <taxon>Panicoideae</taxon>
        <taxon>Panicodae</taxon>
        <taxon>Paniceae</taxon>
        <taxon>Cenchrinae</taxon>
        <taxon>Setaria</taxon>
    </lineage>
</organism>
<evidence type="ECO:0000256" key="14">
    <source>
        <dbReference type="SAM" id="Phobius"/>
    </source>
</evidence>
<keyword evidence="10 14" id="KW-1133">Transmembrane helix</keyword>
<evidence type="ECO:0000256" key="4">
    <source>
        <dbReference type="ARBA" id="ARBA00022630"/>
    </source>
</evidence>
<evidence type="ECO:0000256" key="6">
    <source>
        <dbReference type="ARBA" id="ARBA00022723"/>
    </source>
</evidence>
<dbReference type="SUPFAM" id="SSF63380">
    <property type="entry name" value="Riboflavin synthase domain-like"/>
    <property type="match status" value="1"/>
</dbReference>
<dbReference type="FunFam" id="2.40.30.10:FF:000019">
    <property type="entry name" value="Respiratory burst oxidase homolog A"/>
    <property type="match status" value="1"/>
</dbReference>
<dbReference type="Gramene" id="TKW10604">
    <property type="protein sequence ID" value="TKW10604"/>
    <property type="gene ID" value="SEVIR_6G176500v2"/>
</dbReference>
<dbReference type="PROSITE" id="PS51384">
    <property type="entry name" value="FAD_FR"/>
    <property type="match status" value="1"/>
</dbReference>
<dbReference type="Proteomes" id="UP000298652">
    <property type="component" value="Chromosome 6"/>
</dbReference>
<evidence type="ECO:0000256" key="11">
    <source>
        <dbReference type="ARBA" id="ARBA00023002"/>
    </source>
</evidence>
<evidence type="ECO:0000259" key="15">
    <source>
        <dbReference type="PROSITE" id="PS50222"/>
    </source>
</evidence>
<evidence type="ECO:0000313" key="18">
    <source>
        <dbReference type="Proteomes" id="UP000298652"/>
    </source>
</evidence>
<dbReference type="PANTHER" id="PTHR11972:SF190">
    <property type="entry name" value="OS08G0453700 PROTEIN"/>
    <property type="match status" value="1"/>
</dbReference>
<dbReference type="InterPro" id="IPR000778">
    <property type="entry name" value="Cyt_b245_heavy_chain"/>
</dbReference>
<feature type="transmembrane region" description="Helical" evidence="14">
    <location>
        <begin position="528"/>
        <end position="547"/>
    </location>
</feature>
<dbReference type="InterPro" id="IPR017938">
    <property type="entry name" value="Riboflavin_synthase-like_b-brl"/>
</dbReference>
<dbReference type="InterPro" id="IPR013112">
    <property type="entry name" value="FAD-bd_8"/>
</dbReference>
<dbReference type="SUPFAM" id="SSF47473">
    <property type="entry name" value="EF-hand"/>
    <property type="match status" value="1"/>
</dbReference>
<evidence type="ECO:0000256" key="1">
    <source>
        <dbReference type="ARBA" id="ARBA00004141"/>
    </source>
</evidence>
<proteinExistence type="inferred from homology"/>
<evidence type="ECO:0000259" key="16">
    <source>
        <dbReference type="PROSITE" id="PS51384"/>
    </source>
</evidence>
<keyword evidence="9" id="KW-0521">NADP</keyword>
<dbReference type="SFLD" id="SFLDG01169">
    <property type="entry name" value="NADPH_oxidase_subgroup_(NOX)"/>
    <property type="match status" value="1"/>
</dbReference>
<feature type="transmembrane region" description="Helical" evidence="14">
    <location>
        <begin position="659"/>
        <end position="683"/>
    </location>
</feature>
<dbReference type="Pfam" id="PF08030">
    <property type="entry name" value="NAD_binding_6"/>
    <property type="match status" value="1"/>
</dbReference>
<dbReference type="PROSITE" id="PS50222">
    <property type="entry name" value="EF_HAND_2"/>
    <property type="match status" value="1"/>
</dbReference>
<keyword evidence="8" id="KW-0106">Calcium</keyword>
<keyword evidence="3" id="KW-0575">Peroxidase</keyword>
<keyword evidence="5 14" id="KW-0812">Transmembrane</keyword>
<accession>A0A4U6U8H4</accession>
<dbReference type="Gene3D" id="1.10.238.10">
    <property type="entry name" value="EF-hand"/>
    <property type="match status" value="1"/>
</dbReference>
<dbReference type="InterPro" id="IPR011992">
    <property type="entry name" value="EF-hand-dom_pair"/>
</dbReference>
<dbReference type="Pfam" id="PF08414">
    <property type="entry name" value="NADPH_Ox"/>
    <property type="match status" value="1"/>
</dbReference>
<keyword evidence="7" id="KW-0274">FAD</keyword>
<dbReference type="InterPro" id="IPR013121">
    <property type="entry name" value="Fe_red_NAD-bd_6"/>
</dbReference>
<dbReference type="InterPro" id="IPR002048">
    <property type="entry name" value="EF_hand_dom"/>
</dbReference>
<dbReference type="SUPFAM" id="SSF52343">
    <property type="entry name" value="Ferredoxin reductase-like, C-terminal NADP-linked domain"/>
    <property type="match status" value="1"/>
</dbReference>
<dbReference type="InterPro" id="IPR050369">
    <property type="entry name" value="RBOH/FRE"/>
</dbReference>
<feature type="domain" description="FAD-binding FR-type" evidence="16">
    <location>
        <begin position="779"/>
        <end position="900"/>
    </location>
</feature>
<dbReference type="AlphaFoldDB" id="A0A4U6U8H4"/>
<dbReference type="GO" id="GO:0005509">
    <property type="term" value="F:calcium ion binding"/>
    <property type="evidence" value="ECO:0007669"/>
    <property type="project" value="InterPro"/>
</dbReference>
<feature type="transmembrane region" description="Helical" evidence="14">
    <location>
        <begin position="906"/>
        <end position="927"/>
    </location>
</feature>
<dbReference type="EMBL" id="CM016557">
    <property type="protein sequence ID" value="TKW10604.1"/>
    <property type="molecule type" value="Genomic_DNA"/>
</dbReference>
<dbReference type="Gene3D" id="2.40.30.10">
    <property type="entry name" value="Translation factors"/>
    <property type="match status" value="1"/>
</dbReference>
<dbReference type="InterPro" id="IPR017927">
    <property type="entry name" value="FAD-bd_FR_type"/>
</dbReference>
<evidence type="ECO:0000313" key="17">
    <source>
        <dbReference type="EMBL" id="TKW10604.1"/>
    </source>
</evidence>
<comment type="subcellular location">
    <subcellularLocation>
        <location evidence="1">Membrane</location>
        <topology evidence="1">Multi-pass membrane protein</topology>
    </subcellularLocation>
</comment>
<dbReference type="Pfam" id="PF08022">
    <property type="entry name" value="FAD_binding_8"/>
    <property type="match status" value="1"/>
</dbReference>
<feature type="compositionally biased region" description="Gly residues" evidence="13">
    <location>
        <begin position="486"/>
        <end position="496"/>
    </location>
</feature>
<dbReference type="GO" id="GO:0005886">
    <property type="term" value="C:plasma membrane"/>
    <property type="evidence" value="ECO:0007669"/>
    <property type="project" value="TreeGrafter"/>
</dbReference>
<evidence type="ECO:0000256" key="9">
    <source>
        <dbReference type="ARBA" id="ARBA00022857"/>
    </source>
</evidence>
<dbReference type="CDD" id="cd06186">
    <property type="entry name" value="NOX_Duox_like_FAD_NADP"/>
    <property type="match status" value="1"/>
</dbReference>
<dbReference type="InterPro" id="IPR013130">
    <property type="entry name" value="Fe3_Rdtase_TM_dom"/>
</dbReference>
<evidence type="ECO:0000256" key="2">
    <source>
        <dbReference type="ARBA" id="ARBA00007975"/>
    </source>
</evidence>
<dbReference type="OMA" id="WHQRTTW"/>
<dbReference type="FunFam" id="1.10.238.10:FF:000049">
    <property type="entry name" value="Respiratory burst oxidase homolog A"/>
    <property type="match status" value="1"/>
</dbReference>
<evidence type="ECO:0000256" key="3">
    <source>
        <dbReference type="ARBA" id="ARBA00022559"/>
    </source>
</evidence>
<keyword evidence="12 14" id="KW-0472">Membrane</keyword>
<dbReference type="InterPro" id="IPR013623">
    <property type="entry name" value="NADPH_Ox"/>
</dbReference>
<dbReference type="InterPro" id="IPR039261">
    <property type="entry name" value="FNR_nucleotide-bd"/>
</dbReference>
<dbReference type="Gene3D" id="3.40.50.80">
    <property type="entry name" value="Nucleotide-binding domain of ferredoxin-NADP reductase (FNR) module"/>
    <property type="match status" value="1"/>
</dbReference>
<feature type="compositionally biased region" description="Low complexity" evidence="13">
    <location>
        <begin position="224"/>
        <end position="234"/>
    </location>
</feature>
<feature type="region of interest" description="Disordered" evidence="13">
    <location>
        <begin position="486"/>
        <end position="506"/>
    </location>
</feature>
<name>A0A4U6U8H4_SETVI</name>
<keyword evidence="11" id="KW-0560">Oxidoreductase</keyword>
<evidence type="ECO:0000256" key="5">
    <source>
        <dbReference type="ARBA" id="ARBA00022692"/>
    </source>
</evidence>
<feature type="transmembrane region" description="Helical" evidence="14">
    <location>
        <begin position="724"/>
        <end position="746"/>
    </location>
</feature>
<evidence type="ECO:0000256" key="7">
    <source>
        <dbReference type="ARBA" id="ARBA00022827"/>
    </source>
</evidence>
<dbReference type="PANTHER" id="PTHR11972">
    <property type="entry name" value="NADPH OXIDASE"/>
    <property type="match status" value="1"/>
</dbReference>
<feature type="domain" description="EF-hand" evidence="15">
    <location>
        <begin position="384"/>
        <end position="419"/>
    </location>
</feature>
<feature type="region of interest" description="Disordered" evidence="13">
    <location>
        <begin position="27"/>
        <end position="63"/>
    </location>
</feature>
<evidence type="ECO:0000256" key="8">
    <source>
        <dbReference type="ARBA" id="ARBA00022837"/>
    </source>
</evidence>